<evidence type="ECO:0000256" key="2">
    <source>
        <dbReference type="SAM" id="MobiDB-lite"/>
    </source>
</evidence>
<dbReference type="Gramene" id="ORGLA04G0033100.1">
    <property type="protein sequence ID" value="ORGLA04G0033100.1"/>
    <property type="gene ID" value="ORGLA04G0033100"/>
</dbReference>
<feature type="domain" description="CCHC-type" evidence="3">
    <location>
        <begin position="58"/>
        <end position="74"/>
    </location>
</feature>
<dbReference type="HOGENOM" id="CLU_1717964_0_0_1"/>
<organism evidence="4 5">
    <name type="scientific">Oryza glaberrima</name>
    <name type="common">African rice</name>
    <dbReference type="NCBI Taxonomy" id="4538"/>
    <lineage>
        <taxon>Eukaryota</taxon>
        <taxon>Viridiplantae</taxon>
        <taxon>Streptophyta</taxon>
        <taxon>Embryophyta</taxon>
        <taxon>Tracheophyta</taxon>
        <taxon>Spermatophyta</taxon>
        <taxon>Magnoliopsida</taxon>
        <taxon>Liliopsida</taxon>
        <taxon>Poales</taxon>
        <taxon>Poaceae</taxon>
        <taxon>BOP clade</taxon>
        <taxon>Oryzoideae</taxon>
        <taxon>Oryzeae</taxon>
        <taxon>Oryzinae</taxon>
        <taxon>Oryza</taxon>
    </lineage>
</organism>
<name>I1PJG2_ORYGL</name>
<keyword evidence="1" id="KW-0479">Metal-binding</keyword>
<evidence type="ECO:0000313" key="5">
    <source>
        <dbReference type="Proteomes" id="UP000007306"/>
    </source>
</evidence>
<dbReference type="EnsemblPlants" id="ORGLA04G0033100.1">
    <property type="protein sequence ID" value="ORGLA04G0033100.1"/>
    <property type="gene ID" value="ORGLA04G0033100"/>
</dbReference>
<dbReference type="InterPro" id="IPR001878">
    <property type="entry name" value="Znf_CCHC"/>
</dbReference>
<protein>
    <recommendedName>
        <fullName evidence="3">CCHC-type domain-containing protein</fullName>
    </recommendedName>
</protein>
<feature type="region of interest" description="Disordered" evidence="2">
    <location>
        <begin position="69"/>
        <end position="109"/>
    </location>
</feature>
<evidence type="ECO:0000256" key="1">
    <source>
        <dbReference type="PROSITE-ProRule" id="PRU00047"/>
    </source>
</evidence>
<keyword evidence="1" id="KW-0862">Zinc</keyword>
<accession>I1PJG2</accession>
<keyword evidence="1" id="KW-0863">Zinc-finger</keyword>
<dbReference type="GO" id="GO:0003676">
    <property type="term" value="F:nucleic acid binding"/>
    <property type="evidence" value="ECO:0007669"/>
    <property type="project" value="InterPro"/>
</dbReference>
<feature type="compositionally biased region" description="Basic and acidic residues" evidence="2">
    <location>
        <begin position="78"/>
        <end position="89"/>
    </location>
</feature>
<evidence type="ECO:0000313" key="4">
    <source>
        <dbReference type="EnsemblPlants" id="ORGLA04G0033100.1"/>
    </source>
</evidence>
<sequence length="153" mass="16893">SSLDVDASSSKSSFLAVFNATSDDQLEQIEEEDLALVANRIARAMNNARNKKRGGPNRCFECGSIDHLRSHCPKLGRGKREDKDGEKTNNNKPNNNKSKGSHQRRKMENLRKAFQQVCAAFEPLSDVDGESGDDDKGKNVSDVCFMARGESDT</sequence>
<dbReference type="GO" id="GO:0008270">
    <property type="term" value="F:zinc ion binding"/>
    <property type="evidence" value="ECO:0007669"/>
    <property type="project" value="UniProtKB-KW"/>
</dbReference>
<keyword evidence="5" id="KW-1185">Reference proteome</keyword>
<dbReference type="InterPro" id="IPR036875">
    <property type="entry name" value="Znf_CCHC_sf"/>
</dbReference>
<proteinExistence type="predicted"/>
<reference evidence="4" key="1">
    <citation type="submission" date="2015-06" db="UniProtKB">
        <authorList>
            <consortium name="EnsemblPlants"/>
        </authorList>
    </citation>
    <scope>IDENTIFICATION</scope>
</reference>
<dbReference type="SUPFAM" id="SSF57756">
    <property type="entry name" value="Retrovirus zinc finger-like domains"/>
    <property type="match status" value="1"/>
</dbReference>
<dbReference type="AlphaFoldDB" id="I1PJG2"/>
<dbReference type="Proteomes" id="UP000007306">
    <property type="component" value="Chromosome 4"/>
</dbReference>
<reference evidence="4 5" key="2">
    <citation type="submission" date="2018-04" db="EMBL/GenBank/DDBJ databases">
        <title>OglaRS2 (Oryza glaberrima Reference Sequence Version 2).</title>
        <authorList>
            <person name="Zhang J."/>
            <person name="Kudrna D."/>
            <person name="Lee S."/>
            <person name="Talag J."/>
            <person name="Rajasekar S."/>
            <person name="Wing R.A."/>
        </authorList>
    </citation>
    <scope>NUCLEOTIDE SEQUENCE [LARGE SCALE GENOMIC DNA]</scope>
    <source>
        <strain evidence="4 5">cv. IRGC 96717</strain>
    </source>
</reference>
<evidence type="ECO:0000259" key="3">
    <source>
        <dbReference type="PROSITE" id="PS50158"/>
    </source>
</evidence>
<feature type="region of interest" description="Disordered" evidence="2">
    <location>
        <begin position="125"/>
        <end position="153"/>
    </location>
</feature>
<dbReference type="PROSITE" id="PS50158">
    <property type="entry name" value="ZF_CCHC"/>
    <property type="match status" value="1"/>
</dbReference>